<evidence type="ECO:0000313" key="1">
    <source>
        <dbReference type="EMBL" id="TFK42273.1"/>
    </source>
</evidence>
<keyword evidence="2" id="KW-1185">Reference proteome</keyword>
<dbReference type="EMBL" id="ML213593">
    <property type="protein sequence ID" value="TFK42273.1"/>
    <property type="molecule type" value="Genomic_DNA"/>
</dbReference>
<accession>A0A5C3MC09</accession>
<protein>
    <submittedName>
        <fullName evidence="1">Uncharacterized protein</fullName>
    </submittedName>
</protein>
<organism evidence="1 2">
    <name type="scientific">Crucibulum laeve</name>
    <dbReference type="NCBI Taxonomy" id="68775"/>
    <lineage>
        <taxon>Eukaryota</taxon>
        <taxon>Fungi</taxon>
        <taxon>Dikarya</taxon>
        <taxon>Basidiomycota</taxon>
        <taxon>Agaricomycotina</taxon>
        <taxon>Agaricomycetes</taxon>
        <taxon>Agaricomycetidae</taxon>
        <taxon>Agaricales</taxon>
        <taxon>Agaricineae</taxon>
        <taxon>Nidulariaceae</taxon>
        <taxon>Crucibulum</taxon>
    </lineage>
</organism>
<dbReference type="AlphaFoldDB" id="A0A5C3MC09"/>
<evidence type="ECO:0000313" key="2">
    <source>
        <dbReference type="Proteomes" id="UP000308652"/>
    </source>
</evidence>
<name>A0A5C3MC09_9AGAR</name>
<dbReference type="Proteomes" id="UP000308652">
    <property type="component" value="Unassembled WGS sequence"/>
</dbReference>
<reference evidence="1 2" key="1">
    <citation type="journal article" date="2019" name="Nat. Ecol. Evol.">
        <title>Megaphylogeny resolves global patterns of mushroom evolution.</title>
        <authorList>
            <person name="Varga T."/>
            <person name="Krizsan K."/>
            <person name="Foldi C."/>
            <person name="Dima B."/>
            <person name="Sanchez-Garcia M."/>
            <person name="Sanchez-Ramirez S."/>
            <person name="Szollosi G.J."/>
            <person name="Szarkandi J.G."/>
            <person name="Papp V."/>
            <person name="Albert L."/>
            <person name="Andreopoulos W."/>
            <person name="Angelini C."/>
            <person name="Antonin V."/>
            <person name="Barry K.W."/>
            <person name="Bougher N.L."/>
            <person name="Buchanan P."/>
            <person name="Buyck B."/>
            <person name="Bense V."/>
            <person name="Catcheside P."/>
            <person name="Chovatia M."/>
            <person name="Cooper J."/>
            <person name="Damon W."/>
            <person name="Desjardin D."/>
            <person name="Finy P."/>
            <person name="Geml J."/>
            <person name="Haridas S."/>
            <person name="Hughes K."/>
            <person name="Justo A."/>
            <person name="Karasinski D."/>
            <person name="Kautmanova I."/>
            <person name="Kiss B."/>
            <person name="Kocsube S."/>
            <person name="Kotiranta H."/>
            <person name="LaButti K.M."/>
            <person name="Lechner B.E."/>
            <person name="Liimatainen K."/>
            <person name="Lipzen A."/>
            <person name="Lukacs Z."/>
            <person name="Mihaltcheva S."/>
            <person name="Morgado L.N."/>
            <person name="Niskanen T."/>
            <person name="Noordeloos M.E."/>
            <person name="Ohm R.A."/>
            <person name="Ortiz-Santana B."/>
            <person name="Ovrebo C."/>
            <person name="Racz N."/>
            <person name="Riley R."/>
            <person name="Savchenko A."/>
            <person name="Shiryaev A."/>
            <person name="Soop K."/>
            <person name="Spirin V."/>
            <person name="Szebenyi C."/>
            <person name="Tomsovsky M."/>
            <person name="Tulloss R.E."/>
            <person name="Uehling J."/>
            <person name="Grigoriev I.V."/>
            <person name="Vagvolgyi C."/>
            <person name="Papp T."/>
            <person name="Martin F.M."/>
            <person name="Miettinen O."/>
            <person name="Hibbett D.S."/>
            <person name="Nagy L.G."/>
        </authorList>
    </citation>
    <scope>NUCLEOTIDE SEQUENCE [LARGE SCALE GENOMIC DNA]</scope>
    <source>
        <strain evidence="1 2">CBS 166.37</strain>
    </source>
</reference>
<sequence>MLTLSNSQLLRTHLLPGRKLASLTAKVPSINFDAIFGCNFQQYARDPFPEHLVCMEGELTDLVTSILDQLIAHFPDISDDVHRLLAFDNSAILCENADVQMWKLLVEPILDHYGARNTTVVTDIVQIPYTAQCFSSPNERPPRPSVVIIDGLESYDSDEVAHLIATLCEAGSSKKLPLKFLFVSTTSANTQEVYEEQSESPGLVLTASLHGAFNPENDIRIYLRTCFERIYKHKLSKHPIPKPWPEDTFIETVVLHSSKQFCYASAIVKFINGFYDPRKGVVALQNIYAPPTISPEASVSSTETKRSPFEQLNKRYIRILREAKEEMDGRNGNGDLPQVRITLGLVVAMLDCNEIPTAEIIDNLSGVREGMTERVLSNLQSLLHVADHTENPRYRIDIHHADFVEFLLDPERSPASYHLDIEKYHAAMTIHCLLFLGRRQKHEDMKISKPGIQFLRRLEYLRTSLSLPAIGVLLSLGDDNSYSHLSALFHHFASLPGDPLMCATTREHLFKFTSTSNADMYMYSDPGKDYSYLTLCCLKLVVARYKMIMHGVNRMKGCLFVGASDFTPARNGVPADRLNSIDWKVYEKILFDSASPAKPIPDDFMCEALDHATSQWPTYLSRSSPTMELQEWIINNVKYVEIIRDVDVANGRDTFKTWATEHCRKLSQELRKPMKDDKSKEKCRMIGELAKKFQRIWQKFP</sequence>
<gene>
    <name evidence="1" type="ORF">BDQ12DRAFT_720259</name>
</gene>
<proteinExistence type="predicted"/>